<comment type="similarity">
    <text evidence="2">Belongs to the DDB1 family.</text>
</comment>
<reference evidence="8" key="1">
    <citation type="submission" date="2017-02" db="UniProtKB">
        <authorList>
            <consortium name="WormBaseParasite"/>
        </authorList>
    </citation>
    <scope>IDENTIFICATION</scope>
</reference>
<evidence type="ECO:0000313" key="7">
    <source>
        <dbReference type="Proteomes" id="UP000046393"/>
    </source>
</evidence>
<dbReference type="STRING" id="451379.A0A0N5A7U3"/>
<name>A0A0N5A7U3_9BILA</name>
<dbReference type="PANTHER" id="PTHR10644">
    <property type="entry name" value="DNA REPAIR/RNA PROCESSING CPSF FAMILY"/>
    <property type="match status" value="1"/>
</dbReference>
<evidence type="ECO:0000256" key="1">
    <source>
        <dbReference type="ARBA" id="ARBA00004123"/>
    </source>
</evidence>
<dbReference type="UniPathway" id="UPA00143"/>
<dbReference type="GO" id="GO:0005634">
    <property type="term" value="C:nucleus"/>
    <property type="evidence" value="ECO:0007669"/>
    <property type="project" value="UniProtKB-SubCell"/>
</dbReference>
<feature type="domain" description="RSE1/DDB1/CPSF1 C-terminal" evidence="4">
    <location>
        <begin position="768"/>
        <end position="1081"/>
    </location>
</feature>
<dbReference type="Proteomes" id="UP000046393">
    <property type="component" value="Unplaced"/>
</dbReference>
<evidence type="ECO:0000256" key="2">
    <source>
        <dbReference type="ARBA" id="ARBA00007453"/>
    </source>
</evidence>
<evidence type="ECO:0000259" key="4">
    <source>
        <dbReference type="Pfam" id="PF03178"/>
    </source>
</evidence>
<feature type="domain" description="RSE1/DDB1/CPSF1 first beta-propeller" evidence="5">
    <location>
        <begin position="14"/>
        <end position="334"/>
    </location>
</feature>
<dbReference type="InterPro" id="IPR058543">
    <property type="entry name" value="Beta-prop_RSE1/DDB1/CPSF1_2nd"/>
</dbReference>
<dbReference type="Pfam" id="PF10433">
    <property type="entry name" value="Beta-prop_RSE1_1st"/>
    <property type="match status" value="1"/>
</dbReference>
<dbReference type="InterPro" id="IPR050358">
    <property type="entry name" value="RSE1/DDB1/CFT1"/>
</dbReference>
<feature type="domain" description="RSE1/DDB1/CPSF1 second beta-propeller" evidence="6">
    <location>
        <begin position="388"/>
        <end position="690"/>
    </location>
</feature>
<dbReference type="GO" id="GO:0016567">
    <property type="term" value="P:protein ubiquitination"/>
    <property type="evidence" value="ECO:0007669"/>
    <property type="project" value="UniProtKB-UniPathway"/>
</dbReference>
<dbReference type="AlphaFoldDB" id="A0A0N5A7U3"/>
<dbReference type="InterPro" id="IPR015943">
    <property type="entry name" value="WD40/YVTN_repeat-like_dom_sf"/>
</dbReference>
<accession>A0A0N5A7U3</accession>
<evidence type="ECO:0000256" key="3">
    <source>
        <dbReference type="ARBA" id="ARBA00023242"/>
    </source>
</evidence>
<dbReference type="Gene3D" id="2.130.10.10">
    <property type="entry name" value="YVTN repeat-like/Quinoprotein amine dehydrogenase"/>
    <property type="match status" value="3"/>
</dbReference>
<dbReference type="InterPro" id="IPR004871">
    <property type="entry name" value="RSE1/DDB1/CPSF1_C"/>
</dbReference>
<dbReference type="Pfam" id="PF03178">
    <property type="entry name" value="CPSF_A"/>
    <property type="match status" value="1"/>
</dbReference>
<dbReference type="Pfam" id="PF23726">
    <property type="entry name" value="Beta-prop_RSE1_2nd"/>
    <property type="match status" value="1"/>
</dbReference>
<dbReference type="InterPro" id="IPR018846">
    <property type="entry name" value="Beta-prop_RSE1/DDB1/CPSF1_1st"/>
</dbReference>
<dbReference type="GO" id="GO:0003676">
    <property type="term" value="F:nucleic acid binding"/>
    <property type="evidence" value="ECO:0007669"/>
    <property type="project" value="InterPro"/>
</dbReference>
<evidence type="ECO:0000259" key="6">
    <source>
        <dbReference type="Pfam" id="PF23726"/>
    </source>
</evidence>
<sequence length="1130" mass="125354">MASNYIVSAQKPTVITHAVVGNFTSPNDLNLVLAKTNRVELLSITPSGLKPFREVPIFGRIATVKAFRPPNEDVDSLLILTVKYNLVIICWDSTGELRTRASGNIADRVGRPSETGIIAAVHSSGLMIFRLFDGLLKVVQWADGKDLKCYNIRCDDLYIIDIDFLQDTAQPSVVYIYHDQNGRHLKAASVDSHEESQTLWKQDNIEAEASIVIHVPLPFGGVIVIGEESISYIKDSNIFVAIAPAQMHESQINCYARIDRDGQRFLLGDLLGRIFMLLLDYDVNTEGVRNVKDLKLELLGETSIPECMVYLDNGVVFIGSRFGDSQLVRLTAEPLEDDTFIIPMENYVNLAPIRDMVVINQNGQKEVITCSGGFKDGSLRIIRNGVGIEELASVELPGIKSLFALNVESELDDYLVVGFIDETHVFKICGEELDDTSLTGMCTDEPTLWAGKIANGGGIVQVTSSQLILIHSDKCDYWKPMQSISVVSANERSGQIVVACGNVLHYLCVTDHIELVTTVVCENEIAALDVGQIGDNVESNLCAVSYWTEMSVALRSLPDLKELVKEKVGGEMLARSLLIYSVESIVYLLVALGDGTLHYLQIDQRTGALTEPKKATLGTQPTTLKRFYSKDVCNVFACSDRPAVIYPSNQKLVFSNVNLKLVFHMSPLNSEAYKDCLVMSDGQMLVIGRIDDIQKLHIRTVALGEGPSRIAHQPETNTLAVLVQRIEHVFTDGSRKCRPCASKLAASTSGGAASQSSSRNDSDRVEISSVIILDHNTFEVIHSHQFGPSELALSLKSCKLGEDPQVYYAVGTVIVENEEPEAKLGKIYIFQMNPASEGKRLRLIHEKEVKGAPYSIQILMGKLVVAVNSCVRLFEWTPDKELRLECSDFDNVTALYLKTKGDLVLVADLMRSLSLLSYKSMESSFEKIARDVVTNWLSACEIIDSETFLGAENSYNLFTVVKDTSPMNRDESTRLQEAGMFYLGDLVNVFCHGSLMSSHIDTFTPPVSTPILYGTCDGSVGIIVQLPPPYYQFVSEIERRIASETKNCMRIEHSSYRAFYTEKRSEPATGFVDGDLVESLLDMPRDTVSRIVDNLKMPDEQSKTLYLKGRKWSNISCYTSLWENRFGTVF</sequence>
<protein>
    <submittedName>
        <fullName evidence="8">DNA damage-binding protein 1</fullName>
    </submittedName>
</protein>
<keyword evidence="3" id="KW-0539">Nucleus</keyword>
<dbReference type="WBParaSite" id="SMUV_0000011001-mRNA-1">
    <property type="protein sequence ID" value="SMUV_0000011001-mRNA-1"/>
    <property type="gene ID" value="SMUV_0000011001"/>
</dbReference>
<evidence type="ECO:0000313" key="8">
    <source>
        <dbReference type="WBParaSite" id="SMUV_0000011001-mRNA-1"/>
    </source>
</evidence>
<proteinExistence type="inferred from homology"/>
<organism evidence="7 8">
    <name type="scientific">Syphacia muris</name>
    <dbReference type="NCBI Taxonomy" id="451379"/>
    <lineage>
        <taxon>Eukaryota</taxon>
        <taxon>Metazoa</taxon>
        <taxon>Ecdysozoa</taxon>
        <taxon>Nematoda</taxon>
        <taxon>Chromadorea</taxon>
        <taxon>Rhabditida</taxon>
        <taxon>Spirurina</taxon>
        <taxon>Oxyuridomorpha</taxon>
        <taxon>Oxyuroidea</taxon>
        <taxon>Oxyuridae</taxon>
        <taxon>Syphacia</taxon>
    </lineage>
</organism>
<dbReference type="Gene3D" id="1.10.150.910">
    <property type="match status" value="1"/>
</dbReference>
<comment type="subcellular location">
    <subcellularLocation>
        <location evidence="1">Nucleus</location>
    </subcellularLocation>
</comment>
<keyword evidence="7" id="KW-1185">Reference proteome</keyword>
<evidence type="ECO:0000259" key="5">
    <source>
        <dbReference type="Pfam" id="PF10433"/>
    </source>
</evidence>
<dbReference type="FunFam" id="2.130.10.10:FF:000070">
    <property type="entry name" value="DNA damage-binding protein 1"/>
    <property type="match status" value="1"/>
</dbReference>